<reference evidence="7 8" key="1">
    <citation type="submission" date="2016-10" db="EMBL/GenBank/DDBJ databases">
        <authorList>
            <person name="de Groot N.N."/>
        </authorList>
    </citation>
    <scope>NUCLEOTIDE SEQUENCE [LARGE SCALE GENOMIC DNA]</scope>
    <source>
        <strain evidence="7 8">DSM 10495</strain>
    </source>
</reference>
<dbReference type="Proteomes" id="UP000182652">
    <property type="component" value="Unassembled WGS sequence"/>
</dbReference>
<evidence type="ECO:0000256" key="5">
    <source>
        <dbReference type="PROSITE-ProRule" id="PRU00335"/>
    </source>
</evidence>
<proteinExistence type="predicted"/>
<dbReference type="PANTHER" id="PTHR47506:SF6">
    <property type="entry name" value="HTH-TYPE TRANSCRIPTIONAL REPRESSOR NEMR"/>
    <property type="match status" value="1"/>
</dbReference>
<keyword evidence="8" id="KW-1185">Reference proteome</keyword>
<dbReference type="PANTHER" id="PTHR47506">
    <property type="entry name" value="TRANSCRIPTIONAL REGULATORY PROTEIN"/>
    <property type="match status" value="1"/>
</dbReference>
<dbReference type="RefSeq" id="WP_066210461.1">
    <property type="nucleotide sequence ID" value="NZ_FNSN01000003.1"/>
</dbReference>
<evidence type="ECO:0000256" key="1">
    <source>
        <dbReference type="ARBA" id="ARBA00022491"/>
    </source>
</evidence>
<dbReference type="SUPFAM" id="SSF46689">
    <property type="entry name" value="Homeodomain-like"/>
    <property type="match status" value="1"/>
</dbReference>
<keyword evidence="2" id="KW-0805">Transcription regulation</keyword>
<evidence type="ECO:0000256" key="4">
    <source>
        <dbReference type="ARBA" id="ARBA00023163"/>
    </source>
</evidence>
<feature type="domain" description="HTH tetR-type" evidence="6">
    <location>
        <begin position="18"/>
        <end position="78"/>
    </location>
</feature>
<evidence type="ECO:0000313" key="8">
    <source>
        <dbReference type="Proteomes" id="UP000182652"/>
    </source>
</evidence>
<dbReference type="AlphaFoldDB" id="A0A1H4P460"/>
<sequence>MGTVVRRRSNAVTEEAIAERRVEILRSTASVIVHSGLSGCSFGAVSDATGFSVGMIQHYFRTRDKLIEACVEHRMEESEAEWRQIASRDGEADAARKLRGLIDYAVMGEKDFTDAWGFWFELYAAARLDPSLAEKVNDRLRYWQRLFTEAIQDALDSGQAVTDRTVEDVVNSVLGLTDGLAFQAINGTFGMTAPRMHTILHSFVESELQLPRATAGVTAVDYH</sequence>
<name>A0A1H4P460_9MICC</name>
<dbReference type="STRING" id="156980.SAMN04489745_1853"/>
<evidence type="ECO:0000256" key="3">
    <source>
        <dbReference type="ARBA" id="ARBA00023125"/>
    </source>
</evidence>
<dbReference type="InterPro" id="IPR001647">
    <property type="entry name" value="HTH_TetR"/>
</dbReference>
<evidence type="ECO:0000313" key="7">
    <source>
        <dbReference type="EMBL" id="SEC01712.1"/>
    </source>
</evidence>
<keyword evidence="1" id="KW-0678">Repressor</keyword>
<dbReference type="GO" id="GO:0003677">
    <property type="term" value="F:DNA binding"/>
    <property type="evidence" value="ECO:0007669"/>
    <property type="project" value="UniProtKB-UniRule"/>
</dbReference>
<dbReference type="InterPro" id="IPR009057">
    <property type="entry name" value="Homeodomain-like_sf"/>
</dbReference>
<keyword evidence="3 5" id="KW-0238">DNA-binding</keyword>
<accession>A0A1H4P460</accession>
<feature type="DNA-binding region" description="H-T-H motif" evidence="5">
    <location>
        <begin position="41"/>
        <end position="60"/>
    </location>
</feature>
<dbReference type="PROSITE" id="PS50977">
    <property type="entry name" value="HTH_TETR_2"/>
    <property type="match status" value="1"/>
</dbReference>
<dbReference type="SUPFAM" id="SSF48498">
    <property type="entry name" value="Tetracyclin repressor-like, C-terminal domain"/>
    <property type="match status" value="1"/>
</dbReference>
<evidence type="ECO:0000256" key="2">
    <source>
        <dbReference type="ARBA" id="ARBA00023015"/>
    </source>
</evidence>
<evidence type="ECO:0000259" key="6">
    <source>
        <dbReference type="PROSITE" id="PS50977"/>
    </source>
</evidence>
<protein>
    <submittedName>
        <fullName evidence="7">DNA-binding transcriptional regulator, AcrR family</fullName>
    </submittedName>
</protein>
<dbReference type="Gene3D" id="1.10.357.10">
    <property type="entry name" value="Tetracycline Repressor, domain 2"/>
    <property type="match status" value="1"/>
</dbReference>
<organism evidence="7 8">
    <name type="scientific">Arthrobacter woluwensis</name>
    <dbReference type="NCBI Taxonomy" id="156980"/>
    <lineage>
        <taxon>Bacteria</taxon>
        <taxon>Bacillati</taxon>
        <taxon>Actinomycetota</taxon>
        <taxon>Actinomycetes</taxon>
        <taxon>Micrococcales</taxon>
        <taxon>Micrococcaceae</taxon>
        <taxon>Arthrobacter</taxon>
    </lineage>
</organism>
<gene>
    <name evidence="7" type="ORF">SAMN04489745_1853</name>
</gene>
<dbReference type="EMBL" id="FNSN01000003">
    <property type="protein sequence ID" value="SEC01712.1"/>
    <property type="molecule type" value="Genomic_DNA"/>
</dbReference>
<dbReference type="InterPro" id="IPR036271">
    <property type="entry name" value="Tet_transcr_reg_TetR-rel_C_sf"/>
</dbReference>
<dbReference type="Pfam" id="PF13977">
    <property type="entry name" value="TetR_C_6"/>
    <property type="match status" value="1"/>
</dbReference>
<dbReference type="InterPro" id="IPR039538">
    <property type="entry name" value="BetI_C"/>
</dbReference>
<keyword evidence="4" id="KW-0804">Transcription</keyword>